<dbReference type="AlphaFoldDB" id="A0AAV6Y5U5"/>
<keyword evidence="3" id="KW-1185">Reference proteome</keyword>
<name>A0AAV6Y5U5_9LAMI</name>
<accession>A0AAV6Y5U5</accession>
<evidence type="ECO:0000313" key="2">
    <source>
        <dbReference type="EMBL" id="KAG8390566.1"/>
    </source>
</evidence>
<dbReference type="Proteomes" id="UP000826271">
    <property type="component" value="Unassembled WGS sequence"/>
</dbReference>
<gene>
    <name evidence="2" type="ORF">BUALT_Bualt01G0096800</name>
</gene>
<evidence type="ECO:0000259" key="1">
    <source>
        <dbReference type="Pfam" id="PF13952"/>
    </source>
</evidence>
<dbReference type="PANTHER" id="PTHR48258">
    <property type="entry name" value="DUF4218 DOMAIN-CONTAINING PROTEIN-RELATED"/>
    <property type="match status" value="1"/>
</dbReference>
<comment type="caution">
    <text evidence="2">The sequence shown here is derived from an EMBL/GenBank/DDBJ whole genome shotgun (WGS) entry which is preliminary data.</text>
</comment>
<protein>
    <recommendedName>
        <fullName evidence="1">DUF4216 domain-containing protein</fullName>
    </recommendedName>
</protein>
<sequence length="349" mass="41148">MYLEGIETHFNKEERNFDVEVDGELSVFSQKLRPFGATKYVELSKNEQDKAHWYILNNCEEVERFQEEHREVLKRESPLHLEERHKDQFSQWFKQHITHLKYHNQKEVTDEIYALACGPHIIVKKYPGCIVNGVRFHTKERDSHRTTQNSGVMVEGYHDNKAIKFYGIVTEIIELDYVKDKRVVLFKAQWFNSGGNKSTIQVDGKITSITISRTWYEDDPFVLASQTKQVFYMDDVKLGKNWRIVQEFQHRHVFDTLESDVVDIRDDHEVYQEDEHSGPVIPIQVEVDELTPLDRNDIAPEVVETEAIQDFENDFDDMEDNDEEEDDTLINYCDIVGEHEIIEDDSDLD</sequence>
<dbReference type="Pfam" id="PF13952">
    <property type="entry name" value="DUF4216"/>
    <property type="match status" value="1"/>
</dbReference>
<reference evidence="2" key="1">
    <citation type="submission" date="2019-10" db="EMBL/GenBank/DDBJ databases">
        <authorList>
            <person name="Zhang R."/>
            <person name="Pan Y."/>
            <person name="Wang J."/>
            <person name="Ma R."/>
            <person name="Yu S."/>
        </authorList>
    </citation>
    <scope>NUCLEOTIDE SEQUENCE</scope>
    <source>
        <strain evidence="2">LA-IB0</strain>
        <tissue evidence="2">Leaf</tissue>
    </source>
</reference>
<feature type="domain" description="DUF4216" evidence="1">
    <location>
        <begin position="173"/>
        <end position="245"/>
    </location>
</feature>
<organism evidence="2 3">
    <name type="scientific">Buddleja alternifolia</name>
    <dbReference type="NCBI Taxonomy" id="168488"/>
    <lineage>
        <taxon>Eukaryota</taxon>
        <taxon>Viridiplantae</taxon>
        <taxon>Streptophyta</taxon>
        <taxon>Embryophyta</taxon>
        <taxon>Tracheophyta</taxon>
        <taxon>Spermatophyta</taxon>
        <taxon>Magnoliopsida</taxon>
        <taxon>eudicotyledons</taxon>
        <taxon>Gunneridae</taxon>
        <taxon>Pentapetalae</taxon>
        <taxon>asterids</taxon>
        <taxon>lamiids</taxon>
        <taxon>Lamiales</taxon>
        <taxon>Scrophulariaceae</taxon>
        <taxon>Buddlejeae</taxon>
        <taxon>Buddleja</taxon>
    </lineage>
</organism>
<proteinExistence type="predicted"/>
<dbReference type="InterPro" id="IPR025312">
    <property type="entry name" value="DUF4216"/>
</dbReference>
<dbReference type="EMBL" id="WHWC01000001">
    <property type="protein sequence ID" value="KAG8390566.1"/>
    <property type="molecule type" value="Genomic_DNA"/>
</dbReference>
<evidence type="ECO:0000313" key="3">
    <source>
        <dbReference type="Proteomes" id="UP000826271"/>
    </source>
</evidence>